<dbReference type="OrthoDB" id="8194935at2759"/>
<dbReference type="Proteomes" id="UP000272942">
    <property type="component" value="Unassembled WGS sequence"/>
</dbReference>
<gene>
    <name evidence="1" type="ORF">ECPE_LOCUS10764</name>
</gene>
<sequence>MCLDVIKIPRIKNEDWREDERTELHVLCDDLETGYGAVAYAWYVPARKPTYSVLLFGDIVLVALETTTRGNWPMGIMDAFEGDGDGLVQTAGVHTVAARHEEM</sequence>
<evidence type="ECO:0000313" key="3">
    <source>
        <dbReference type="WBParaSite" id="ECPE_0001079701-mRNA-1"/>
    </source>
</evidence>
<keyword evidence="2" id="KW-1185">Reference proteome</keyword>
<protein>
    <submittedName>
        <fullName evidence="3">SH3 domain-containing protein</fullName>
    </submittedName>
</protein>
<reference evidence="3" key="1">
    <citation type="submission" date="2016-06" db="UniProtKB">
        <authorList>
            <consortium name="WormBaseParasite"/>
        </authorList>
    </citation>
    <scope>IDENTIFICATION</scope>
</reference>
<organism evidence="3">
    <name type="scientific">Echinostoma caproni</name>
    <dbReference type="NCBI Taxonomy" id="27848"/>
    <lineage>
        <taxon>Eukaryota</taxon>
        <taxon>Metazoa</taxon>
        <taxon>Spiralia</taxon>
        <taxon>Lophotrochozoa</taxon>
        <taxon>Platyhelminthes</taxon>
        <taxon>Trematoda</taxon>
        <taxon>Digenea</taxon>
        <taxon>Plagiorchiida</taxon>
        <taxon>Echinostomata</taxon>
        <taxon>Echinostomatoidea</taxon>
        <taxon>Echinostomatidae</taxon>
        <taxon>Echinostoma</taxon>
    </lineage>
</organism>
<dbReference type="WBParaSite" id="ECPE_0001079701-mRNA-1">
    <property type="protein sequence ID" value="ECPE_0001079701-mRNA-1"/>
    <property type="gene ID" value="ECPE_0001079701"/>
</dbReference>
<proteinExistence type="predicted"/>
<accession>A0A183AUX9</accession>
<dbReference type="EMBL" id="UZAN01049626">
    <property type="protein sequence ID" value="VDP87578.1"/>
    <property type="molecule type" value="Genomic_DNA"/>
</dbReference>
<dbReference type="AlphaFoldDB" id="A0A183AUX9"/>
<evidence type="ECO:0000313" key="2">
    <source>
        <dbReference type="Proteomes" id="UP000272942"/>
    </source>
</evidence>
<reference evidence="1 2" key="2">
    <citation type="submission" date="2018-11" db="EMBL/GenBank/DDBJ databases">
        <authorList>
            <consortium name="Pathogen Informatics"/>
        </authorList>
    </citation>
    <scope>NUCLEOTIDE SEQUENCE [LARGE SCALE GENOMIC DNA]</scope>
    <source>
        <strain evidence="1 2">Egypt</strain>
    </source>
</reference>
<name>A0A183AUX9_9TREM</name>
<evidence type="ECO:0000313" key="1">
    <source>
        <dbReference type="EMBL" id="VDP87578.1"/>
    </source>
</evidence>